<feature type="transmembrane region" description="Helical" evidence="6">
    <location>
        <begin position="171"/>
        <end position="190"/>
    </location>
</feature>
<dbReference type="PANTHER" id="PTHR21716">
    <property type="entry name" value="TRANSMEMBRANE PROTEIN"/>
    <property type="match status" value="1"/>
</dbReference>
<feature type="transmembrane region" description="Helical" evidence="6">
    <location>
        <begin position="12"/>
        <end position="30"/>
    </location>
</feature>
<evidence type="ECO:0000256" key="6">
    <source>
        <dbReference type="SAM" id="Phobius"/>
    </source>
</evidence>
<dbReference type="RefSeq" id="WP_382400584.1">
    <property type="nucleotide sequence ID" value="NZ_JBHTNH010000024.1"/>
</dbReference>
<dbReference type="InterPro" id="IPR002549">
    <property type="entry name" value="AI-2E-like"/>
</dbReference>
<reference evidence="8" key="1">
    <citation type="journal article" date="2019" name="Int. J. Syst. Evol. Microbiol.">
        <title>The Global Catalogue of Microorganisms (GCM) 10K type strain sequencing project: providing services to taxonomists for standard genome sequencing and annotation.</title>
        <authorList>
            <consortium name="The Broad Institute Genomics Platform"/>
            <consortium name="The Broad Institute Genome Sequencing Center for Infectious Disease"/>
            <person name="Wu L."/>
            <person name="Ma J."/>
        </authorList>
    </citation>
    <scope>NUCLEOTIDE SEQUENCE [LARGE SCALE GENOMIC DNA]</scope>
    <source>
        <strain evidence="8">CCUG 54822</strain>
    </source>
</reference>
<keyword evidence="5 6" id="KW-0472">Membrane</keyword>
<dbReference type="InterPro" id="IPR014227">
    <property type="entry name" value="YtvI-like"/>
</dbReference>
<name>A0ABW3ZVI4_9BACI</name>
<evidence type="ECO:0000256" key="5">
    <source>
        <dbReference type="ARBA" id="ARBA00023136"/>
    </source>
</evidence>
<dbReference type="Proteomes" id="UP001597178">
    <property type="component" value="Unassembled WGS sequence"/>
</dbReference>
<feature type="transmembrane region" description="Helical" evidence="6">
    <location>
        <begin position="65"/>
        <end position="84"/>
    </location>
</feature>
<comment type="subcellular location">
    <subcellularLocation>
        <location evidence="1">Membrane</location>
        <topology evidence="1">Multi-pass membrane protein</topology>
    </subcellularLocation>
</comment>
<feature type="transmembrane region" description="Helical" evidence="6">
    <location>
        <begin position="312"/>
        <end position="335"/>
    </location>
</feature>
<feature type="transmembrane region" description="Helical" evidence="6">
    <location>
        <begin position="231"/>
        <end position="254"/>
    </location>
</feature>
<dbReference type="Pfam" id="PF01594">
    <property type="entry name" value="AI-2E_transport"/>
    <property type="match status" value="1"/>
</dbReference>
<evidence type="ECO:0000313" key="7">
    <source>
        <dbReference type="EMBL" id="MFD1362238.1"/>
    </source>
</evidence>
<gene>
    <name evidence="7" type="primary">ytvI</name>
    <name evidence="7" type="ORF">ACFQ4A_11290</name>
</gene>
<evidence type="ECO:0000256" key="1">
    <source>
        <dbReference type="ARBA" id="ARBA00004141"/>
    </source>
</evidence>
<organism evidence="7 8">
    <name type="scientific">Lentibacillus salinarum</name>
    <dbReference type="NCBI Taxonomy" id="446820"/>
    <lineage>
        <taxon>Bacteria</taxon>
        <taxon>Bacillati</taxon>
        <taxon>Bacillota</taxon>
        <taxon>Bacilli</taxon>
        <taxon>Bacillales</taxon>
        <taxon>Bacillaceae</taxon>
        <taxon>Lentibacillus</taxon>
    </lineage>
</organism>
<proteinExistence type="inferred from homology"/>
<accession>A0ABW3ZVI4</accession>
<keyword evidence="8" id="KW-1185">Reference proteome</keyword>
<keyword evidence="3 6" id="KW-0812">Transmembrane</keyword>
<comment type="similarity">
    <text evidence="2">Belongs to the autoinducer-2 exporter (AI-2E) (TC 2.A.86) family.</text>
</comment>
<sequence length="369" mass="41464">MYKQRVYQILRCCVVITAAIASYFLIYYVLPYVYPFFLAVILSFVLNPVVTFLQNTLKMPRGLAVFSVLSMTISGIIGLIILFISELIHGTAYLADFIPAHFRSFVFLVEGVINEHLLPLYHNLASFFHTLSPEQQNSINESMHQFIRQFASFGTDMLNYLLLQVQQTLTILPGSITFFLFTILAAFFIMKDWNLLVESSKKMIPKTVLETGSRVWNHLQKAFSGYIKAQLLLMSITAATILTGLVVLQINHALTITLIATLADLLPFIGTGLIFIPWIVYLFLTADYSLTIGLAILYMIIVIQRQLLEPKLIANGIGLYPLVTLLALFIGIQIWGVLGVLIGPFLIIIGNALYQAGVFHQAWRFIKGA</sequence>
<protein>
    <submittedName>
        <fullName evidence="7">Sporulation integral membrane protein YtvI</fullName>
    </submittedName>
</protein>
<evidence type="ECO:0000256" key="2">
    <source>
        <dbReference type="ARBA" id="ARBA00009773"/>
    </source>
</evidence>
<feature type="transmembrane region" description="Helical" evidence="6">
    <location>
        <begin position="341"/>
        <end position="359"/>
    </location>
</feature>
<evidence type="ECO:0000256" key="3">
    <source>
        <dbReference type="ARBA" id="ARBA00022692"/>
    </source>
</evidence>
<comment type="caution">
    <text evidence="7">The sequence shown here is derived from an EMBL/GenBank/DDBJ whole genome shotgun (WGS) entry which is preliminary data.</text>
</comment>
<evidence type="ECO:0000256" key="4">
    <source>
        <dbReference type="ARBA" id="ARBA00022989"/>
    </source>
</evidence>
<dbReference type="PANTHER" id="PTHR21716:SF68">
    <property type="entry name" value="TRANSPORT PROTEIN YTVI-RELATED"/>
    <property type="match status" value="1"/>
</dbReference>
<feature type="transmembrane region" description="Helical" evidence="6">
    <location>
        <begin position="274"/>
        <end position="300"/>
    </location>
</feature>
<keyword evidence="4 6" id="KW-1133">Transmembrane helix</keyword>
<dbReference type="NCBIfam" id="TIGR02872">
    <property type="entry name" value="spore_ytvI"/>
    <property type="match status" value="1"/>
</dbReference>
<feature type="transmembrane region" description="Helical" evidence="6">
    <location>
        <begin position="36"/>
        <end position="53"/>
    </location>
</feature>
<dbReference type="EMBL" id="JBHTNH010000024">
    <property type="protein sequence ID" value="MFD1362238.1"/>
    <property type="molecule type" value="Genomic_DNA"/>
</dbReference>
<evidence type="ECO:0000313" key="8">
    <source>
        <dbReference type="Proteomes" id="UP001597178"/>
    </source>
</evidence>